<protein>
    <submittedName>
        <fullName evidence="7">Sulfate transport system substrate-binding protein</fullName>
    </submittedName>
</protein>
<dbReference type="Pfam" id="PF13531">
    <property type="entry name" value="SBP_bac_11"/>
    <property type="match status" value="1"/>
</dbReference>
<reference evidence="7 8" key="1">
    <citation type="submission" date="2023-07" db="EMBL/GenBank/DDBJ databases">
        <title>Genomic Encyclopedia of Type Strains, Phase IV (KMG-IV): sequencing the most valuable type-strain genomes for metagenomic binning, comparative biology and taxonomic classification.</title>
        <authorList>
            <person name="Goeker M."/>
        </authorList>
    </citation>
    <scope>NUCLEOTIDE SEQUENCE [LARGE SCALE GENOMIC DNA]</scope>
    <source>
        <strain evidence="7 8">DSM 1112</strain>
    </source>
</reference>
<dbReference type="NCBIfam" id="NF008106">
    <property type="entry name" value="PRK10852.1"/>
    <property type="match status" value="1"/>
</dbReference>
<sequence length="341" mass="37165">MRATSLTRVFTAALLATGLQLGSLSMAFADTTLLNVSYDPTRELYKDFNAAFAEKWKADTGETVTIQTSHGGSGKQARSVIDGLEADVVTLALEADIDAIAKETGKIPADWKTKFENNSAPYTSTIVFLVRKGNPKGIKDWGDLVKDDIQVITPNPKTSGGARWNFLAAWAWARAANGGDDAKAQEYVTELFKHVPVLDTGARGATTTFVQRGLGDVLLAWENEAYLSLEELGPDNFDIVTPSISIKAEPPVALVDGNVDAKGTRKVAEAYLQYLYSDVGQKIAAKHYYRPFKPEVADPADIKRFADVKLVTIDEFGGWKEAQPKYFGDGGLFDQIYKPGQ</sequence>
<keyword evidence="4 6" id="KW-0732">Signal</keyword>
<dbReference type="Gene3D" id="3.40.190.10">
    <property type="entry name" value="Periplasmic binding protein-like II"/>
    <property type="match status" value="2"/>
</dbReference>
<gene>
    <name evidence="7" type="ORF">QO002_002854</name>
</gene>
<evidence type="ECO:0000256" key="2">
    <source>
        <dbReference type="ARBA" id="ARBA00006099"/>
    </source>
</evidence>
<evidence type="ECO:0000256" key="1">
    <source>
        <dbReference type="ARBA" id="ARBA00004418"/>
    </source>
</evidence>
<evidence type="ECO:0000256" key="5">
    <source>
        <dbReference type="ARBA" id="ARBA00022764"/>
    </source>
</evidence>
<dbReference type="EMBL" id="JAUSVF010000001">
    <property type="protein sequence ID" value="MDQ0320716.1"/>
    <property type="molecule type" value="Genomic_DNA"/>
</dbReference>
<comment type="caution">
    <text evidence="7">The sequence shown here is derived from an EMBL/GenBank/DDBJ whole genome shotgun (WGS) entry which is preliminary data.</text>
</comment>
<evidence type="ECO:0000256" key="4">
    <source>
        <dbReference type="ARBA" id="ARBA00022729"/>
    </source>
</evidence>
<name>A0ABU0BR40_9HYPH</name>
<dbReference type="RefSeq" id="WP_307230715.1">
    <property type="nucleotide sequence ID" value="NZ_JAUSVF010000001.1"/>
</dbReference>
<dbReference type="CDD" id="cd01005">
    <property type="entry name" value="PBP2_CysP"/>
    <property type="match status" value="1"/>
</dbReference>
<evidence type="ECO:0000256" key="6">
    <source>
        <dbReference type="SAM" id="SignalP"/>
    </source>
</evidence>
<keyword evidence="3" id="KW-0813">Transport</keyword>
<comment type="similarity">
    <text evidence="2">Belongs to the prokaryotic sulfate-binding protein family.</text>
</comment>
<dbReference type="NCBIfam" id="NF008022">
    <property type="entry name" value="PRK10752.1"/>
    <property type="match status" value="1"/>
</dbReference>
<feature type="signal peptide" evidence="6">
    <location>
        <begin position="1"/>
        <end position="29"/>
    </location>
</feature>
<feature type="chain" id="PRO_5045134379" evidence="6">
    <location>
        <begin position="30"/>
        <end position="341"/>
    </location>
</feature>
<proteinExistence type="inferred from homology"/>
<dbReference type="PROSITE" id="PS00757">
    <property type="entry name" value="PROK_SULFATE_BIND_2"/>
    <property type="match status" value="1"/>
</dbReference>
<dbReference type="SUPFAM" id="SSF53850">
    <property type="entry name" value="Periplasmic binding protein-like II"/>
    <property type="match status" value="1"/>
</dbReference>
<dbReference type="InterPro" id="IPR034408">
    <property type="entry name" value="Sulphate/thiosulphate_BS"/>
</dbReference>
<evidence type="ECO:0000313" key="7">
    <source>
        <dbReference type="EMBL" id="MDQ0320716.1"/>
    </source>
</evidence>
<dbReference type="Proteomes" id="UP001230207">
    <property type="component" value="Unassembled WGS sequence"/>
</dbReference>
<dbReference type="PANTHER" id="PTHR30368">
    <property type="entry name" value="SULFATE-BINDING PROTEIN"/>
    <property type="match status" value="1"/>
</dbReference>
<keyword evidence="8" id="KW-1185">Reference proteome</keyword>
<accession>A0ABU0BR40</accession>
<comment type="subcellular location">
    <subcellularLocation>
        <location evidence="1">Periplasm</location>
    </subcellularLocation>
</comment>
<dbReference type="NCBIfam" id="TIGR00971">
    <property type="entry name" value="3a0106s03"/>
    <property type="match status" value="1"/>
</dbReference>
<dbReference type="PANTHER" id="PTHR30368:SF2">
    <property type="entry name" value="SULFATE-BINDING PROTEIN"/>
    <property type="match status" value="1"/>
</dbReference>
<evidence type="ECO:0000256" key="3">
    <source>
        <dbReference type="ARBA" id="ARBA00022448"/>
    </source>
</evidence>
<evidence type="ECO:0000313" key="8">
    <source>
        <dbReference type="Proteomes" id="UP001230207"/>
    </source>
</evidence>
<dbReference type="InterPro" id="IPR005669">
    <property type="entry name" value="Thiosulph/SO4-bd"/>
</dbReference>
<keyword evidence="5" id="KW-0574">Periplasm</keyword>
<organism evidence="7 8">
    <name type="scientific">Pararhizobium capsulatum DSM 1112</name>
    <dbReference type="NCBI Taxonomy" id="1121113"/>
    <lineage>
        <taxon>Bacteria</taxon>
        <taxon>Pseudomonadati</taxon>
        <taxon>Pseudomonadota</taxon>
        <taxon>Alphaproteobacteria</taxon>
        <taxon>Hyphomicrobiales</taxon>
        <taxon>Rhizobiaceae</taxon>
        <taxon>Rhizobium/Agrobacterium group</taxon>
        <taxon>Pararhizobium</taxon>
    </lineage>
</organism>